<evidence type="ECO:0000313" key="2">
    <source>
        <dbReference type="Proteomes" id="UP001057561"/>
    </source>
</evidence>
<name>A0ABY5LWK8_9CYAN</name>
<dbReference type="EMBL" id="CP099464">
    <property type="protein sequence ID" value="UUO16398.1"/>
    <property type="molecule type" value="Genomic_DNA"/>
</dbReference>
<proteinExistence type="predicted"/>
<protein>
    <submittedName>
        <fullName evidence="1">Uncharacterized protein</fullName>
    </submittedName>
</protein>
<reference evidence="1" key="1">
    <citation type="submission" date="2022-06" db="EMBL/GenBank/DDBJ databases">
        <title>Nostosin G and Spiroidesin B from the Cyanobacterium Dolichospermum sp. NIES-1697.</title>
        <authorList>
            <person name="Phan C.-S."/>
            <person name="Mehjabin J.J."/>
            <person name="Anas A.R.J."/>
            <person name="Hayasaka M."/>
            <person name="Onoki R."/>
            <person name="Wang J."/>
            <person name="Umezawa T."/>
            <person name="Washio K."/>
            <person name="Morikawa M."/>
            <person name="Okino T."/>
        </authorList>
    </citation>
    <scope>NUCLEOTIDE SEQUENCE</scope>
    <source>
        <strain evidence="1">NIES-1697</strain>
    </source>
</reference>
<dbReference type="Proteomes" id="UP001057561">
    <property type="component" value="Chromosome"/>
</dbReference>
<gene>
    <name evidence="1" type="ORF">NG743_04950</name>
</gene>
<organism evidence="1 2">
    <name type="scientific">Dolichospermum heterosporum TAC447</name>
    <dbReference type="NCBI Taxonomy" id="747523"/>
    <lineage>
        <taxon>Bacteria</taxon>
        <taxon>Bacillati</taxon>
        <taxon>Cyanobacteriota</taxon>
        <taxon>Cyanophyceae</taxon>
        <taxon>Nostocales</taxon>
        <taxon>Aphanizomenonaceae</taxon>
        <taxon>Dolichospermum</taxon>
        <taxon>Dolichospermum heterosporum</taxon>
    </lineage>
</organism>
<accession>A0ABY5LWK8</accession>
<sequence>MATIIISDLQEKIFLDDLNSGQIQQILGTGIIPLPLPFLGGRGADVALTTVYDGINNLETAYRGPLSFYDNKIFTLDLARSAVYLVL</sequence>
<keyword evidence="2" id="KW-1185">Reference proteome</keyword>
<evidence type="ECO:0000313" key="1">
    <source>
        <dbReference type="EMBL" id="UUO16398.1"/>
    </source>
</evidence>
<dbReference type="RefSeq" id="WP_027404599.1">
    <property type="nucleotide sequence ID" value="NZ_CP099464.1"/>
</dbReference>